<dbReference type="EMBL" id="JAIWYP010000001">
    <property type="protein sequence ID" value="KAH3887522.1"/>
    <property type="molecule type" value="Genomic_DNA"/>
</dbReference>
<name>A0A9D4S2L0_DREPO</name>
<keyword evidence="9" id="KW-1185">Reference proteome</keyword>
<dbReference type="SUPFAM" id="SSF48576">
    <property type="entry name" value="Terpenoid synthases"/>
    <property type="match status" value="1"/>
</dbReference>
<keyword evidence="3" id="KW-0479">Metal-binding</keyword>
<evidence type="ECO:0000256" key="5">
    <source>
        <dbReference type="ARBA" id="ARBA00033740"/>
    </source>
</evidence>
<dbReference type="SFLD" id="SFLDG01017">
    <property type="entry name" value="Polyprenyl_Transferase_Like"/>
    <property type="match status" value="1"/>
</dbReference>
<evidence type="ECO:0000256" key="6">
    <source>
        <dbReference type="ARBA" id="ARBA00034546"/>
    </source>
</evidence>
<sequence>MDSAQENGFSPNKRSKLTTDLDEFDSLFPELVNNLLQSGLKDPEISAACEWFKEVLQYNVPHGKKNRGMFVVMAYKFLVPKPTEENIQLARVLGWCIEMLQAFFLVADDIMDQSLTRRGKPCWFRKENVGLVAVNDAVYLESCIYQLLKCYIRDQPYYVNILELFHEITHCTITGQCLDMTVSPPSGTVDFQQYTMEKYDAIVKWKTAFYSFCLPVTVAMFMAGIDDQEMHQKAKAILLKMGHYFQVQDDYLDCYGDPEVTGKIGTDIQDNKCSWLVITAIQRASSEQLAVLKENYGQSDKTKVKRVKELFDDLDLAQAFDDFEETSFSEIQTLIETSSGGLPQEMFQALVQKIYKRNK</sequence>
<reference evidence="8" key="1">
    <citation type="journal article" date="2019" name="bioRxiv">
        <title>The Genome of the Zebra Mussel, Dreissena polymorpha: A Resource for Invasive Species Research.</title>
        <authorList>
            <person name="McCartney M.A."/>
            <person name="Auch B."/>
            <person name="Kono T."/>
            <person name="Mallez S."/>
            <person name="Zhang Y."/>
            <person name="Obille A."/>
            <person name="Becker A."/>
            <person name="Abrahante J.E."/>
            <person name="Garbe J."/>
            <person name="Badalamenti J.P."/>
            <person name="Herman A."/>
            <person name="Mangelson H."/>
            <person name="Liachko I."/>
            <person name="Sullivan S."/>
            <person name="Sone E.D."/>
            <person name="Koren S."/>
            <person name="Silverstein K.A.T."/>
            <person name="Beckman K.B."/>
            <person name="Gohl D.M."/>
        </authorList>
    </citation>
    <scope>NUCLEOTIDE SEQUENCE</scope>
    <source>
        <strain evidence="8">Duluth1</strain>
        <tissue evidence="8">Whole animal</tissue>
    </source>
</reference>
<dbReference type="AlphaFoldDB" id="A0A9D4S2L0"/>
<keyword evidence="2 7" id="KW-0808">Transferase</keyword>
<dbReference type="CDD" id="cd00685">
    <property type="entry name" value="Trans_IPPS_HT"/>
    <property type="match status" value="1"/>
</dbReference>
<keyword evidence="4" id="KW-0460">Magnesium</keyword>
<evidence type="ECO:0000256" key="4">
    <source>
        <dbReference type="ARBA" id="ARBA00022842"/>
    </source>
</evidence>
<evidence type="ECO:0000256" key="7">
    <source>
        <dbReference type="RuleBase" id="RU004466"/>
    </source>
</evidence>
<dbReference type="FunFam" id="1.10.600.10:FF:000021">
    <property type="entry name" value="Farnesyl pyrophosphate synthase"/>
    <property type="match status" value="1"/>
</dbReference>
<dbReference type="InterPro" id="IPR000092">
    <property type="entry name" value="Polyprenyl_synt"/>
</dbReference>
<dbReference type="OrthoDB" id="10257492at2759"/>
<comment type="pathway">
    <text evidence="5">Pheromone biosynthesis.</text>
</comment>
<protein>
    <recommendedName>
        <fullName evidence="6">Farnesyl pyrophosphate synthase</fullName>
    </recommendedName>
</protein>
<dbReference type="GO" id="GO:0042811">
    <property type="term" value="P:pheromone biosynthetic process"/>
    <property type="evidence" value="ECO:0007669"/>
    <property type="project" value="UniProtKB-ARBA"/>
</dbReference>
<dbReference type="InterPro" id="IPR033749">
    <property type="entry name" value="Polyprenyl_synt_CS"/>
</dbReference>
<evidence type="ECO:0000313" key="8">
    <source>
        <dbReference type="EMBL" id="KAH3887522.1"/>
    </source>
</evidence>
<dbReference type="GO" id="GO:0004161">
    <property type="term" value="F:dimethylallyltranstransferase activity"/>
    <property type="evidence" value="ECO:0007669"/>
    <property type="project" value="TreeGrafter"/>
</dbReference>
<dbReference type="SFLD" id="SFLDS00005">
    <property type="entry name" value="Isoprenoid_Synthase_Type_I"/>
    <property type="match status" value="1"/>
</dbReference>
<dbReference type="PROSITE" id="PS00444">
    <property type="entry name" value="POLYPRENYL_SYNTHASE_2"/>
    <property type="match status" value="1"/>
</dbReference>
<dbReference type="GO" id="GO:0004337">
    <property type="term" value="F:(2E,6E)-farnesyl diphosphate synthase activity"/>
    <property type="evidence" value="ECO:0007669"/>
    <property type="project" value="TreeGrafter"/>
</dbReference>
<dbReference type="Pfam" id="PF00348">
    <property type="entry name" value="polyprenyl_synt"/>
    <property type="match status" value="1"/>
</dbReference>
<dbReference type="Gene3D" id="1.10.600.10">
    <property type="entry name" value="Farnesyl Diphosphate Synthase"/>
    <property type="match status" value="1"/>
</dbReference>
<comment type="similarity">
    <text evidence="7">Belongs to the FPP/GGPP synthase family.</text>
</comment>
<proteinExistence type="inferred from homology"/>
<accession>A0A9D4S2L0</accession>
<dbReference type="Proteomes" id="UP000828390">
    <property type="component" value="Unassembled WGS sequence"/>
</dbReference>
<reference evidence="8" key="2">
    <citation type="submission" date="2020-11" db="EMBL/GenBank/DDBJ databases">
        <authorList>
            <person name="McCartney M.A."/>
            <person name="Auch B."/>
            <person name="Kono T."/>
            <person name="Mallez S."/>
            <person name="Becker A."/>
            <person name="Gohl D.M."/>
            <person name="Silverstein K.A.T."/>
            <person name="Koren S."/>
            <person name="Bechman K.B."/>
            <person name="Herman A."/>
            <person name="Abrahante J.E."/>
            <person name="Garbe J."/>
        </authorList>
    </citation>
    <scope>NUCLEOTIDE SEQUENCE</scope>
    <source>
        <strain evidence="8">Duluth1</strain>
        <tissue evidence="8">Whole animal</tissue>
    </source>
</reference>
<dbReference type="InterPro" id="IPR039702">
    <property type="entry name" value="FPS1-like"/>
</dbReference>
<dbReference type="GO" id="GO:0005737">
    <property type="term" value="C:cytoplasm"/>
    <property type="evidence" value="ECO:0007669"/>
    <property type="project" value="TreeGrafter"/>
</dbReference>
<comment type="cofactor">
    <cofactor evidence="1">
        <name>Mg(2+)</name>
        <dbReference type="ChEBI" id="CHEBI:18420"/>
    </cofactor>
</comment>
<organism evidence="8 9">
    <name type="scientific">Dreissena polymorpha</name>
    <name type="common">Zebra mussel</name>
    <name type="synonym">Mytilus polymorpha</name>
    <dbReference type="NCBI Taxonomy" id="45954"/>
    <lineage>
        <taxon>Eukaryota</taxon>
        <taxon>Metazoa</taxon>
        <taxon>Spiralia</taxon>
        <taxon>Lophotrochozoa</taxon>
        <taxon>Mollusca</taxon>
        <taxon>Bivalvia</taxon>
        <taxon>Autobranchia</taxon>
        <taxon>Heteroconchia</taxon>
        <taxon>Euheterodonta</taxon>
        <taxon>Imparidentia</taxon>
        <taxon>Neoheterodontei</taxon>
        <taxon>Myida</taxon>
        <taxon>Dreissenoidea</taxon>
        <taxon>Dreissenidae</taxon>
        <taxon>Dreissena</taxon>
    </lineage>
</organism>
<dbReference type="PROSITE" id="PS00723">
    <property type="entry name" value="POLYPRENYL_SYNTHASE_1"/>
    <property type="match status" value="1"/>
</dbReference>
<comment type="caution">
    <text evidence="8">The sequence shown here is derived from an EMBL/GenBank/DDBJ whole genome shotgun (WGS) entry which is preliminary data.</text>
</comment>
<dbReference type="PANTHER" id="PTHR11525">
    <property type="entry name" value="FARNESYL-PYROPHOSPHATE SYNTHETASE"/>
    <property type="match status" value="1"/>
</dbReference>
<dbReference type="GO" id="GO:0045337">
    <property type="term" value="P:farnesyl diphosphate biosynthetic process"/>
    <property type="evidence" value="ECO:0007669"/>
    <property type="project" value="TreeGrafter"/>
</dbReference>
<evidence type="ECO:0000313" key="9">
    <source>
        <dbReference type="Proteomes" id="UP000828390"/>
    </source>
</evidence>
<dbReference type="GO" id="GO:0046872">
    <property type="term" value="F:metal ion binding"/>
    <property type="evidence" value="ECO:0007669"/>
    <property type="project" value="UniProtKB-KW"/>
</dbReference>
<evidence type="ECO:0000256" key="3">
    <source>
        <dbReference type="ARBA" id="ARBA00022723"/>
    </source>
</evidence>
<dbReference type="InterPro" id="IPR008949">
    <property type="entry name" value="Isoprenoid_synthase_dom_sf"/>
</dbReference>
<gene>
    <name evidence="8" type="ORF">DPMN_011539</name>
</gene>
<evidence type="ECO:0000256" key="1">
    <source>
        <dbReference type="ARBA" id="ARBA00001946"/>
    </source>
</evidence>
<dbReference type="PANTHER" id="PTHR11525:SF0">
    <property type="entry name" value="FARNESYL PYROPHOSPHATE SYNTHASE"/>
    <property type="match status" value="1"/>
</dbReference>
<evidence type="ECO:0000256" key="2">
    <source>
        <dbReference type="ARBA" id="ARBA00022679"/>
    </source>
</evidence>